<dbReference type="Gene3D" id="3.40.50.720">
    <property type="entry name" value="NAD(P)-binding Rossmann-like Domain"/>
    <property type="match status" value="1"/>
</dbReference>
<dbReference type="InterPro" id="IPR029045">
    <property type="entry name" value="ClpP/crotonase-like_dom_sf"/>
</dbReference>
<dbReference type="InterPro" id="IPR008927">
    <property type="entry name" value="6-PGluconate_DH-like_C_sf"/>
</dbReference>
<feature type="domain" description="3-hydroxyacyl-CoA dehydrogenase C-terminal" evidence="13">
    <location>
        <begin position="603"/>
        <end position="687"/>
    </location>
</feature>
<dbReference type="GO" id="GO:0006635">
    <property type="term" value="P:fatty acid beta-oxidation"/>
    <property type="evidence" value="ECO:0007669"/>
    <property type="project" value="UniProtKB-UniPathway"/>
</dbReference>
<feature type="domain" description="3-hydroxyacyl-CoA dehydrogenase C-terminal" evidence="13">
    <location>
        <begin position="475"/>
        <end position="568"/>
    </location>
</feature>
<dbReference type="Pfam" id="PF00378">
    <property type="entry name" value="ECH_1"/>
    <property type="match status" value="1"/>
</dbReference>
<keyword evidence="9" id="KW-0413">Isomerase</keyword>
<dbReference type="Gene3D" id="3.90.226.10">
    <property type="entry name" value="2-enoyl-CoA Hydratase, Chain A, domain 1"/>
    <property type="match status" value="1"/>
</dbReference>
<dbReference type="SUPFAM" id="SSF48179">
    <property type="entry name" value="6-phosphogluconate dehydrogenase C-terminal domain-like"/>
    <property type="match status" value="2"/>
</dbReference>
<keyword evidence="7" id="KW-0443">Lipid metabolism</keyword>
<sequence length="692" mass="74479">MSVDYAIEGDVAVLTINHPPVNALSLVVREGLKAGIQKGLADQNVRAIVVLGGGRTFIAGADISEFGTEKSRQGPRLQDIQRALETSPKPTVAAIHGTALGGGLEIALACHSRVAVASAKLGLPEVKLGLLPGAGGTVRTPRLIGVEAALSLVTSGDHIPAAKAHSLGLVDAIIDDLRSGGVAYARKLVAEGAPPPVIERNEKVTGVDPALFRDFREKTAKKSRGQLAPAKIIDCIEAACTKPAAEALAFETAAFQELFQSDQRKALIHYFFAEREARKIPDIPESVQPQKIGSVAVIGAGLMGGGIGMVFANAGIPVTLLDVSDEAVAKGRGIIEKNYATSVSRGSMTQARMDDALDRMRFVTKYEDIGPVDLVVEAAFEDMDLKKKIFTELDRVMPDKTILGSNTSSLNIDEIASATKRPDKVVGVHFFSPANVMKLQENVRGKATSHQTLADVMALAKDIGKVAVLAGNCDGFIGNRMLQYYTGEAEFMLEEGATPEQIDRVAESFGMAMGPLAMRDLAGMDTSVRIRAIRRKTLPPDERMTDIVERLVEAGRYGQKTGKGYYRYEGRTRIADPEAIAIIEDASRAAGVKRRAFTDEEVLYRLFFPMVNEAAKELEEGIAIRASDIDVVWVNGYGFPAHRGGPMFWAEQVGLDKVLDTSRELAPRRGVRWAPAKLLERLVAEGKGWSKA</sequence>
<reference evidence="16" key="1">
    <citation type="submission" date="2019-12" db="EMBL/GenBank/DDBJ databases">
        <title>Complete genome of Terracaulis silvestris 0127_4.</title>
        <authorList>
            <person name="Vieira S."/>
            <person name="Riedel T."/>
            <person name="Sproer C."/>
            <person name="Pascual J."/>
            <person name="Boedeker C."/>
            <person name="Overmann J."/>
        </authorList>
    </citation>
    <scope>NUCLEOTIDE SEQUENCE [LARGE SCALE GENOMIC DNA]</scope>
    <source>
        <strain evidence="16">0127_4</strain>
    </source>
</reference>
<proteinExistence type="predicted"/>
<keyword evidence="16" id="KW-1185">Reference proteome</keyword>
<dbReference type="Pfam" id="PF02737">
    <property type="entry name" value="3HCDH_N"/>
    <property type="match status" value="1"/>
</dbReference>
<dbReference type="FunFam" id="1.10.1040.50:FF:000006">
    <property type="entry name" value="Peroxisomal bifunctional enzyme"/>
    <property type="match status" value="1"/>
</dbReference>
<keyword evidence="8" id="KW-0576">Peroxisome</keyword>
<dbReference type="EMBL" id="CP047045">
    <property type="protein sequence ID" value="QGZ96201.1"/>
    <property type="molecule type" value="Genomic_DNA"/>
</dbReference>
<gene>
    <name evidence="15" type="primary">fadJ_2</name>
    <name evidence="15" type="ORF">DSM104635_03059</name>
</gene>
<dbReference type="GO" id="GO:0004300">
    <property type="term" value="F:enoyl-CoA hydratase activity"/>
    <property type="evidence" value="ECO:0007669"/>
    <property type="project" value="UniProtKB-ARBA"/>
</dbReference>
<keyword evidence="3" id="KW-0276">Fatty acid metabolism</keyword>
<dbReference type="SUPFAM" id="SSF52096">
    <property type="entry name" value="ClpP/crotonase"/>
    <property type="match status" value="1"/>
</dbReference>
<evidence type="ECO:0000256" key="3">
    <source>
        <dbReference type="ARBA" id="ARBA00022832"/>
    </source>
</evidence>
<dbReference type="FunFam" id="3.40.50.720:FF:000009">
    <property type="entry name" value="Fatty oxidation complex, alpha subunit"/>
    <property type="match status" value="1"/>
</dbReference>
<dbReference type="KEGG" id="tsv:DSM104635_03059"/>
<evidence type="ECO:0000256" key="8">
    <source>
        <dbReference type="ARBA" id="ARBA00023140"/>
    </source>
</evidence>
<dbReference type="Pfam" id="PF00725">
    <property type="entry name" value="3HCDH"/>
    <property type="match status" value="2"/>
</dbReference>
<organism evidence="15 16">
    <name type="scientific">Terricaulis silvestris</name>
    <dbReference type="NCBI Taxonomy" id="2686094"/>
    <lineage>
        <taxon>Bacteria</taxon>
        <taxon>Pseudomonadati</taxon>
        <taxon>Pseudomonadota</taxon>
        <taxon>Alphaproteobacteria</taxon>
        <taxon>Caulobacterales</taxon>
        <taxon>Caulobacteraceae</taxon>
        <taxon>Terricaulis</taxon>
    </lineage>
</organism>
<dbReference type="CDD" id="cd06558">
    <property type="entry name" value="crotonase-like"/>
    <property type="match status" value="1"/>
</dbReference>
<accession>A0A6I6MPV8</accession>
<keyword evidence="4" id="KW-0442">Lipid degradation</keyword>
<evidence type="ECO:0000259" key="14">
    <source>
        <dbReference type="Pfam" id="PF02737"/>
    </source>
</evidence>
<evidence type="ECO:0000256" key="1">
    <source>
        <dbReference type="ARBA" id="ARBA00004275"/>
    </source>
</evidence>
<dbReference type="PANTHER" id="PTHR23309">
    <property type="entry name" value="3-HYDROXYACYL-COA DEHYROGENASE"/>
    <property type="match status" value="1"/>
</dbReference>
<keyword evidence="6" id="KW-0520">NAD</keyword>
<evidence type="ECO:0000256" key="10">
    <source>
        <dbReference type="ARBA" id="ARBA00023239"/>
    </source>
</evidence>
<dbReference type="Proteomes" id="UP000431269">
    <property type="component" value="Chromosome"/>
</dbReference>
<comment type="subcellular location">
    <subcellularLocation>
        <location evidence="1">Peroxisome</location>
    </subcellularLocation>
</comment>
<feature type="domain" description="3-hydroxyacyl-CoA dehydrogenase NAD binding" evidence="14">
    <location>
        <begin position="294"/>
        <end position="472"/>
    </location>
</feature>
<evidence type="ECO:0000313" key="16">
    <source>
        <dbReference type="Proteomes" id="UP000431269"/>
    </source>
</evidence>
<evidence type="ECO:0000256" key="4">
    <source>
        <dbReference type="ARBA" id="ARBA00022963"/>
    </source>
</evidence>
<dbReference type="UniPathway" id="UPA00659"/>
<dbReference type="GO" id="GO:0070403">
    <property type="term" value="F:NAD+ binding"/>
    <property type="evidence" value="ECO:0007669"/>
    <property type="project" value="InterPro"/>
</dbReference>
<comment type="catalytic activity">
    <reaction evidence="12">
        <text>a (3S)-3-hydroxyacyl-CoA + NAD(+) = a 3-oxoacyl-CoA + NADH + H(+)</text>
        <dbReference type="Rhea" id="RHEA:22432"/>
        <dbReference type="ChEBI" id="CHEBI:15378"/>
        <dbReference type="ChEBI" id="CHEBI:57318"/>
        <dbReference type="ChEBI" id="CHEBI:57540"/>
        <dbReference type="ChEBI" id="CHEBI:57945"/>
        <dbReference type="ChEBI" id="CHEBI:90726"/>
        <dbReference type="EC" id="1.1.1.35"/>
    </reaction>
</comment>
<dbReference type="GO" id="GO:0003857">
    <property type="term" value="F:(3S)-3-hydroxyacyl-CoA dehydrogenase (NAD+) activity"/>
    <property type="evidence" value="ECO:0007669"/>
    <property type="project" value="UniProtKB-EC"/>
</dbReference>
<protein>
    <submittedName>
        <fullName evidence="15">Fatty acid oxidation complex subunit alpha</fullName>
    </submittedName>
</protein>
<dbReference type="InterPro" id="IPR006108">
    <property type="entry name" value="3HC_DH_C"/>
</dbReference>
<dbReference type="SUPFAM" id="SSF51735">
    <property type="entry name" value="NAD(P)-binding Rossmann-fold domains"/>
    <property type="match status" value="1"/>
</dbReference>
<dbReference type="InterPro" id="IPR006176">
    <property type="entry name" value="3-OHacyl-CoA_DH_NAD-bd"/>
</dbReference>
<dbReference type="RefSeq" id="WP_158767008.1">
    <property type="nucleotide sequence ID" value="NZ_CP047045.1"/>
</dbReference>
<keyword evidence="11" id="KW-0511">Multifunctional enzyme</keyword>
<evidence type="ECO:0000313" key="15">
    <source>
        <dbReference type="EMBL" id="QGZ96201.1"/>
    </source>
</evidence>
<comment type="pathway">
    <text evidence="2">Lipid metabolism; fatty acid beta-oxidation.</text>
</comment>
<dbReference type="GO" id="GO:0016853">
    <property type="term" value="F:isomerase activity"/>
    <property type="evidence" value="ECO:0007669"/>
    <property type="project" value="UniProtKB-KW"/>
</dbReference>
<keyword evidence="10" id="KW-0456">Lyase</keyword>
<evidence type="ECO:0000259" key="13">
    <source>
        <dbReference type="Pfam" id="PF00725"/>
    </source>
</evidence>
<keyword evidence="5" id="KW-0560">Oxidoreductase</keyword>
<dbReference type="Gene3D" id="1.10.1040.50">
    <property type="match status" value="1"/>
</dbReference>
<evidence type="ECO:0000256" key="11">
    <source>
        <dbReference type="ARBA" id="ARBA00023268"/>
    </source>
</evidence>
<dbReference type="InterPro" id="IPR036291">
    <property type="entry name" value="NAD(P)-bd_dom_sf"/>
</dbReference>
<evidence type="ECO:0000256" key="5">
    <source>
        <dbReference type="ARBA" id="ARBA00023002"/>
    </source>
</evidence>
<name>A0A6I6MPV8_9CAUL</name>
<evidence type="ECO:0000256" key="9">
    <source>
        <dbReference type="ARBA" id="ARBA00023235"/>
    </source>
</evidence>
<evidence type="ECO:0000256" key="6">
    <source>
        <dbReference type="ARBA" id="ARBA00023027"/>
    </source>
</evidence>
<dbReference type="AlphaFoldDB" id="A0A6I6MPV8"/>
<evidence type="ECO:0000256" key="7">
    <source>
        <dbReference type="ARBA" id="ARBA00023098"/>
    </source>
</evidence>
<dbReference type="InterPro" id="IPR001753">
    <property type="entry name" value="Enoyl-CoA_hydra/iso"/>
</dbReference>
<evidence type="ECO:0000256" key="2">
    <source>
        <dbReference type="ARBA" id="ARBA00005005"/>
    </source>
</evidence>
<evidence type="ECO:0000256" key="12">
    <source>
        <dbReference type="ARBA" id="ARBA00049556"/>
    </source>
</evidence>